<name>A0A5Q4VCI3_9BACT</name>
<protein>
    <submittedName>
        <fullName evidence="6">Histidinol-phosphate aminotransferase family protein</fullName>
    </submittedName>
</protein>
<dbReference type="InterPro" id="IPR050106">
    <property type="entry name" value="HistidinolP_aminotransfase"/>
</dbReference>
<dbReference type="AlphaFoldDB" id="A0A5Q4VCI3"/>
<dbReference type="Pfam" id="PF00155">
    <property type="entry name" value="Aminotran_1_2"/>
    <property type="match status" value="1"/>
</dbReference>
<keyword evidence="2 6" id="KW-0032">Aminotransferase</keyword>
<evidence type="ECO:0000256" key="1">
    <source>
        <dbReference type="ARBA" id="ARBA00007970"/>
    </source>
</evidence>
<dbReference type="RefSeq" id="WP_139448360.1">
    <property type="nucleotide sequence ID" value="NZ_VDMB01000009.1"/>
</dbReference>
<dbReference type="SUPFAM" id="SSF53383">
    <property type="entry name" value="PLP-dependent transferases"/>
    <property type="match status" value="1"/>
</dbReference>
<dbReference type="GO" id="GO:0008483">
    <property type="term" value="F:transaminase activity"/>
    <property type="evidence" value="ECO:0007669"/>
    <property type="project" value="UniProtKB-KW"/>
</dbReference>
<evidence type="ECO:0000256" key="4">
    <source>
        <dbReference type="ARBA" id="ARBA00022898"/>
    </source>
</evidence>
<keyword evidence="3 6" id="KW-0808">Transferase</keyword>
<dbReference type="GO" id="GO:0030170">
    <property type="term" value="F:pyridoxal phosphate binding"/>
    <property type="evidence" value="ECO:0007669"/>
    <property type="project" value="InterPro"/>
</dbReference>
<evidence type="ECO:0000256" key="3">
    <source>
        <dbReference type="ARBA" id="ARBA00022679"/>
    </source>
</evidence>
<keyword evidence="7" id="KW-1185">Reference proteome</keyword>
<gene>
    <name evidence="6" type="ORF">FIM25_08830</name>
</gene>
<proteinExistence type="inferred from homology"/>
<keyword evidence="4" id="KW-0663">Pyridoxal phosphate</keyword>
<dbReference type="InterPro" id="IPR015421">
    <property type="entry name" value="PyrdxlP-dep_Trfase_major"/>
</dbReference>
<dbReference type="InterPro" id="IPR015422">
    <property type="entry name" value="PyrdxlP-dep_Trfase_small"/>
</dbReference>
<dbReference type="CDD" id="cd00609">
    <property type="entry name" value="AAT_like"/>
    <property type="match status" value="1"/>
</dbReference>
<dbReference type="Proteomes" id="UP000321899">
    <property type="component" value="Unassembled WGS sequence"/>
</dbReference>
<sequence length="401" mass="45758">MNTEACLSRLTLMALGRESNDYLSKDVDELTMVEALKKQHGLEKVYRFDVGKNIDGFSPLIQDVLETPELLGLITGSLTEYPENSYQRLRRQLSLHHDIPQEWFVFGAGLESVIDHIARAVLDPGDHVLIPVPNFDVFESVSFRMGAALTLMEIPDLHWDGDIIEKLCREMREKTYRLLWISNPVNPTGKFIPQDYIHALLSHASKTGTFVVVDEAYGEYTDRSDAINSASTFLETYQNLMVLRTFSKVHCLPSARVGYMAASSEILRQAVNTYRPMFPFSWFSLYMAQLAVLDTDYVNDIRRRNQERKIRFFERIREKCSGLGAFRFLNSDTNTLMFRHTDLGADALHGLLAEQGFLTANLNRLRGIQNQGFLRMTLHGDEVNEKFLDACRRVAQEGSGL</sequence>
<accession>A0A5Q4VCI3</accession>
<dbReference type="PANTHER" id="PTHR43643">
    <property type="entry name" value="HISTIDINOL-PHOSPHATE AMINOTRANSFERASE 2"/>
    <property type="match status" value="1"/>
</dbReference>
<dbReference type="InterPro" id="IPR004839">
    <property type="entry name" value="Aminotransferase_I/II_large"/>
</dbReference>
<dbReference type="Gene3D" id="3.40.640.10">
    <property type="entry name" value="Type I PLP-dependent aspartate aminotransferase-like (Major domain)"/>
    <property type="match status" value="1"/>
</dbReference>
<dbReference type="Gene3D" id="3.90.1150.10">
    <property type="entry name" value="Aspartate Aminotransferase, domain 1"/>
    <property type="match status" value="1"/>
</dbReference>
<dbReference type="OrthoDB" id="9813612at2"/>
<feature type="domain" description="Aminotransferase class I/classII large" evidence="5">
    <location>
        <begin position="73"/>
        <end position="390"/>
    </location>
</feature>
<evidence type="ECO:0000313" key="6">
    <source>
        <dbReference type="EMBL" id="TYT74683.1"/>
    </source>
</evidence>
<evidence type="ECO:0000256" key="2">
    <source>
        <dbReference type="ARBA" id="ARBA00022576"/>
    </source>
</evidence>
<organism evidence="6 7">
    <name type="scientific">Desulfobotulus mexicanus</name>
    <dbReference type="NCBI Taxonomy" id="2586642"/>
    <lineage>
        <taxon>Bacteria</taxon>
        <taxon>Pseudomonadati</taxon>
        <taxon>Thermodesulfobacteriota</taxon>
        <taxon>Desulfobacteria</taxon>
        <taxon>Desulfobacterales</taxon>
        <taxon>Desulfobacteraceae</taxon>
        <taxon>Desulfobotulus</taxon>
    </lineage>
</organism>
<dbReference type="EMBL" id="VDMB01000009">
    <property type="protein sequence ID" value="TYT74683.1"/>
    <property type="molecule type" value="Genomic_DNA"/>
</dbReference>
<dbReference type="InterPro" id="IPR015424">
    <property type="entry name" value="PyrdxlP-dep_Trfase"/>
</dbReference>
<comment type="similarity">
    <text evidence="1">Belongs to the class-II pyridoxal-phosphate-dependent aminotransferase family. Histidinol-phosphate aminotransferase subfamily.</text>
</comment>
<evidence type="ECO:0000259" key="5">
    <source>
        <dbReference type="Pfam" id="PF00155"/>
    </source>
</evidence>
<comment type="caution">
    <text evidence="6">The sequence shown here is derived from an EMBL/GenBank/DDBJ whole genome shotgun (WGS) entry which is preliminary data.</text>
</comment>
<reference evidence="6 7" key="1">
    <citation type="submission" date="2019-06" db="EMBL/GenBank/DDBJ databases">
        <title>Desulfobotulus mexicanus sp. nov., a novel sulfate-reducing bacterium isolated from the sediment of an alkaline crater lake in Mexico.</title>
        <authorList>
            <person name="Hirschler-Rea A."/>
        </authorList>
    </citation>
    <scope>NUCLEOTIDE SEQUENCE [LARGE SCALE GENOMIC DNA]</scope>
    <source>
        <strain evidence="6 7">PAR22N</strain>
    </source>
</reference>
<dbReference type="PANTHER" id="PTHR43643:SF2">
    <property type="entry name" value="INDUCIBLE LYSINE DECARBOXYLASE"/>
    <property type="match status" value="1"/>
</dbReference>
<evidence type="ECO:0000313" key="7">
    <source>
        <dbReference type="Proteomes" id="UP000321899"/>
    </source>
</evidence>